<dbReference type="Pfam" id="PF18145">
    <property type="entry name" value="SAVED"/>
    <property type="match status" value="1"/>
</dbReference>
<dbReference type="InterPro" id="IPR040836">
    <property type="entry name" value="SAVED"/>
</dbReference>
<feature type="transmembrane region" description="Helical" evidence="1">
    <location>
        <begin position="86"/>
        <end position="104"/>
    </location>
</feature>
<evidence type="ECO:0000313" key="3">
    <source>
        <dbReference type="EMBL" id="ACN82924.1"/>
    </source>
</evidence>
<keyword evidence="1" id="KW-0812">Transmembrane</keyword>
<keyword evidence="1" id="KW-0472">Membrane</keyword>
<sequence length="291" mass="34130">MKDNNKIFDYMTEDDNIKRVKIFHSIRGNAQNFGEMPPIDLEIDLDKEYKEYKNEKENKIDNVIKKLKNIILSKFKEKNITKDYPIVLYAIAPNSILVSIAYILEKYGYNFVFLPKPKDSLSWGFRDIEIDEPQLKSFVESKSNVMRIDNINHPIGIILSGQSNINDIEQVYKDDKNLILNKGFDYSYSNIITITHQVILEENSHKSLVNKRCYYIFTKKIDEIFDDILKYKNLEEVHILSSIPANGLLYVGQKMADYKYDYLTFYIYNYSSDNNRYELGAILNSNLIEGL</sequence>
<organism evidence="3 4">
    <name type="scientific">Brachyspira hyodysenteriae (strain ATCC 49526 / WA1)</name>
    <dbReference type="NCBI Taxonomy" id="565034"/>
    <lineage>
        <taxon>Bacteria</taxon>
        <taxon>Pseudomonadati</taxon>
        <taxon>Spirochaetota</taxon>
        <taxon>Spirochaetia</taxon>
        <taxon>Brachyspirales</taxon>
        <taxon>Brachyspiraceae</taxon>
        <taxon>Brachyspira</taxon>
    </lineage>
</organism>
<evidence type="ECO:0000256" key="1">
    <source>
        <dbReference type="SAM" id="Phobius"/>
    </source>
</evidence>
<dbReference type="AlphaFoldDB" id="A0A3B6VDP7"/>
<dbReference type="KEGG" id="bhy:BHWA1_00428"/>
<name>A0A3B6VDP7_BRAHW</name>
<dbReference type="EMBL" id="CP001357">
    <property type="protein sequence ID" value="ACN82924.1"/>
    <property type="molecule type" value="Genomic_DNA"/>
</dbReference>
<evidence type="ECO:0000313" key="4">
    <source>
        <dbReference type="Proteomes" id="UP000001803"/>
    </source>
</evidence>
<evidence type="ECO:0000259" key="2">
    <source>
        <dbReference type="Pfam" id="PF18145"/>
    </source>
</evidence>
<dbReference type="Proteomes" id="UP000001803">
    <property type="component" value="Chromosome"/>
</dbReference>
<reference evidence="3 4" key="1">
    <citation type="journal article" date="2009" name="PLoS ONE">
        <title>Genome sequence of the pathogenic intestinal spirochete Brachyspira hyodysenteriae reveals adaptations to its lifestyle in the porcine large intestine.</title>
        <authorList>
            <person name="Bellgard M.I."/>
            <person name="Wanchanthuek P."/>
            <person name="La T."/>
            <person name="Ryan K."/>
            <person name="Moolhuijzen P."/>
            <person name="Albertyn Z."/>
            <person name="Shaban B."/>
            <person name="Motro Y."/>
            <person name="Dunn D.S."/>
            <person name="Schibeci D."/>
            <person name="Hunter A."/>
            <person name="Barrero R."/>
            <person name="Phillips N.D."/>
            <person name="Hampson D.J."/>
        </authorList>
    </citation>
    <scope>NUCLEOTIDE SEQUENCE [LARGE SCALE GENOMIC DNA]</scope>
    <source>
        <strain evidence="4">ATCC 49526 / WA1</strain>
    </source>
</reference>
<protein>
    <recommendedName>
        <fullName evidence="2">SMODS-associated and fused to various effectors domain-containing protein</fullName>
    </recommendedName>
</protein>
<accession>A0A3B6VDP7</accession>
<dbReference type="RefSeq" id="WP_012669976.1">
    <property type="nucleotide sequence ID" value="NC_012225.1"/>
</dbReference>
<dbReference type="NCBIfam" id="NF033611">
    <property type="entry name" value="SAVED"/>
    <property type="match status" value="1"/>
</dbReference>
<feature type="domain" description="SMODS-associated and fused to various effectors" evidence="2">
    <location>
        <begin position="68"/>
        <end position="278"/>
    </location>
</feature>
<keyword evidence="4" id="KW-1185">Reference proteome</keyword>
<keyword evidence="1" id="KW-1133">Transmembrane helix</keyword>
<gene>
    <name evidence="3" type="ordered locus">BHWA1_00428</name>
</gene>
<proteinExistence type="predicted"/>